<sequence>MNKVNIFKIPKNLSMQTELSHYPFNVFRLCVSYPGKIFFLIVPYCKKYSSLSSRYNGIFAFNPVR</sequence>
<name>A0A4U9HHQ9_9ENTR</name>
<proteinExistence type="predicted"/>
<protein>
    <submittedName>
        <fullName evidence="1">Uncharacterized protein</fullName>
    </submittedName>
</protein>
<organism evidence="1 2">
    <name type="scientific">Leclercia adecarboxylata</name>
    <dbReference type="NCBI Taxonomy" id="83655"/>
    <lineage>
        <taxon>Bacteria</taxon>
        <taxon>Pseudomonadati</taxon>
        <taxon>Pseudomonadota</taxon>
        <taxon>Gammaproteobacteria</taxon>
        <taxon>Enterobacterales</taxon>
        <taxon>Enterobacteriaceae</taxon>
        <taxon>Leclercia</taxon>
    </lineage>
</organism>
<dbReference type="AlphaFoldDB" id="A0A4U9HHQ9"/>
<reference evidence="1 2" key="1">
    <citation type="submission" date="2019-05" db="EMBL/GenBank/DDBJ databases">
        <authorList>
            <consortium name="Pathogen Informatics"/>
        </authorList>
    </citation>
    <scope>NUCLEOTIDE SEQUENCE [LARGE SCALE GENOMIC DNA]</scope>
    <source>
        <strain evidence="1 2">NCTC13032</strain>
    </source>
</reference>
<evidence type="ECO:0000313" key="1">
    <source>
        <dbReference type="EMBL" id="VTP63225.1"/>
    </source>
</evidence>
<dbReference type="Proteomes" id="UP000310719">
    <property type="component" value="Chromosome"/>
</dbReference>
<evidence type="ECO:0000313" key="2">
    <source>
        <dbReference type="Proteomes" id="UP000310719"/>
    </source>
</evidence>
<accession>A0A4U9HHQ9</accession>
<dbReference type="EMBL" id="LR590464">
    <property type="protein sequence ID" value="VTP63225.1"/>
    <property type="molecule type" value="Genomic_DNA"/>
</dbReference>
<gene>
    <name evidence="1" type="ORF">NCTC13032_00754</name>
</gene>